<proteinExistence type="predicted"/>
<evidence type="ECO:0000313" key="2">
    <source>
        <dbReference type="Proteomes" id="UP000642070"/>
    </source>
</evidence>
<organism evidence="1 2">
    <name type="scientific">Dactylosporangium sucinum</name>
    <dbReference type="NCBI Taxonomy" id="1424081"/>
    <lineage>
        <taxon>Bacteria</taxon>
        <taxon>Bacillati</taxon>
        <taxon>Actinomycetota</taxon>
        <taxon>Actinomycetes</taxon>
        <taxon>Micromonosporales</taxon>
        <taxon>Micromonosporaceae</taxon>
        <taxon>Dactylosporangium</taxon>
    </lineage>
</organism>
<name>A0A917U586_9ACTN</name>
<sequence length="229" mass="24922">MRLLDLMIERWPAAQLGRMMPYDERMYEWWADRADTPLPEATARLLGLCLVRDGEDMGRPLLDRLIRLVTDSGMLPAAQPMLAVLALRVPALLERHPDLGRHFASPDQALFAYQVALQSPDRPEVAEMIAELGTSVAANRDRVNDAVAVPSMVAGLLELPVLLPTVLSQLAVYGELAWSQVRPSELAAAVSAAGDPSLVHQAVASYVGCRGGEEFEGADAAAMEWLRGL</sequence>
<reference evidence="1" key="1">
    <citation type="journal article" date="2014" name="Int. J. Syst. Evol. Microbiol.">
        <title>Complete genome sequence of Corynebacterium casei LMG S-19264T (=DSM 44701T), isolated from a smear-ripened cheese.</title>
        <authorList>
            <consortium name="US DOE Joint Genome Institute (JGI-PGF)"/>
            <person name="Walter F."/>
            <person name="Albersmeier A."/>
            <person name="Kalinowski J."/>
            <person name="Ruckert C."/>
        </authorList>
    </citation>
    <scope>NUCLEOTIDE SEQUENCE</scope>
    <source>
        <strain evidence="1">JCM 19831</strain>
    </source>
</reference>
<keyword evidence="2" id="KW-1185">Reference proteome</keyword>
<dbReference type="EMBL" id="BMPI01000038">
    <property type="protein sequence ID" value="GGM56115.1"/>
    <property type="molecule type" value="Genomic_DNA"/>
</dbReference>
<dbReference type="AlphaFoldDB" id="A0A917U586"/>
<evidence type="ECO:0000313" key="1">
    <source>
        <dbReference type="EMBL" id="GGM56115.1"/>
    </source>
</evidence>
<gene>
    <name evidence="1" type="ORF">GCM10007977_067250</name>
</gene>
<reference evidence="1" key="2">
    <citation type="submission" date="2020-09" db="EMBL/GenBank/DDBJ databases">
        <authorList>
            <person name="Sun Q."/>
            <person name="Ohkuma M."/>
        </authorList>
    </citation>
    <scope>NUCLEOTIDE SEQUENCE</scope>
    <source>
        <strain evidence="1">JCM 19831</strain>
    </source>
</reference>
<accession>A0A917U586</accession>
<protein>
    <submittedName>
        <fullName evidence="1">Uncharacterized protein</fullName>
    </submittedName>
</protein>
<comment type="caution">
    <text evidence="1">The sequence shown here is derived from an EMBL/GenBank/DDBJ whole genome shotgun (WGS) entry which is preliminary data.</text>
</comment>
<dbReference type="Proteomes" id="UP000642070">
    <property type="component" value="Unassembled WGS sequence"/>
</dbReference>